<dbReference type="RefSeq" id="XP_045287628.1">
    <property type="nucleotide sequence ID" value="XM_045431075.1"/>
</dbReference>
<evidence type="ECO:0000313" key="1">
    <source>
        <dbReference type="EMBL" id="EEH07147.1"/>
    </source>
</evidence>
<keyword evidence="2" id="KW-1185">Reference proteome</keyword>
<sequence length="224" mass="24677">MARSGPVEGFEHPMTTHPPRGLTTYRVRAPMIAAVVIACAFLVEWLSLACPCLVPDSILPCRLAHLLHNLTPALMGFPLLLRCIITGFTWPNHISYTVTTQKPERRILAYADYGALSITTSDCSLDLIYYSWVGATYGNQIAQLPSGLILKWSDGAPLEEVLAMQVARRAGLPVRRVICYGEHPGRPHAPVSIPMTRILGDELGRVYKTLTDVERDSSLLQLNG</sequence>
<dbReference type="AlphaFoldDB" id="C0NMP9"/>
<accession>C0NMP9</accession>
<dbReference type="STRING" id="447093.C0NMP9"/>
<gene>
    <name evidence="1" type="ORF">HCBG_04026</name>
</gene>
<organism evidence="1 2">
    <name type="scientific">Ajellomyces capsulatus (strain G186AR / H82 / ATCC MYA-2454 / RMSCC 2432)</name>
    <name type="common">Darling's disease fungus</name>
    <name type="synonym">Histoplasma capsulatum</name>
    <dbReference type="NCBI Taxonomy" id="447093"/>
    <lineage>
        <taxon>Eukaryota</taxon>
        <taxon>Fungi</taxon>
        <taxon>Dikarya</taxon>
        <taxon>Ascomycota</taxon>
        <taxon>Pezizomycotina</taxon>
        <taxon>Eurotiomycetes</taxon>
        <taxon>Eurotiomycetidae</taxon>
        <taxon>Onygenales</taxon>
        <taxon>Ajellomycetaceae</taxon>
        <taxon>Histoplasma</taxon>
    </lineage>
</organism>
<name>C0NMP9_AJECG</name>
<proteinExistence type="predicted"/>
<dbReference type="Proteomes" id="UP000001631">
    <property type="component" value="Unassembled WGS sequence"/>
</dbReference>
<dbReference type="HOGENOM" id="CLU_107644_0_0_1"/>
<evidence type="ECO:0000313" key="2">
    <source>
        <dbReference type="Proteomes" id="UP000001631"/>
    </source>
</evidence>
<protein>
    <submittedName>
        <fullName evidence="1">Uncharacterized protein</fullName>
    </submittedName>
</protein>
<reference evidence="1" key="1">
    <citation type="submission" date="2009-02" db="EMBL/GenBank/DDBJ databases">
        <title>The Genome Sequence of Ajellomyces capsulatus strain G186AR.</title>
        <authorList>
            <consortium name="The Broad Institute Genome Sequencing Platform"/>
            <person name="Champion M."/>
            <person name="Cuomo C."/>
            <person name="Ma L.-J."/>
            <person name="Henn M.R."/>
            <person name="Sil A."/>
            <person name="Goldman B."/>
            <person name="Young S.K."/>
            <person name="Kodira C.D."/>
            <person name="Zeng Q."/>
            <person name="Koehrsen M."/>
            <person name="Alvarado L."/>
            <person name="Berlin A."/>
            <person name="Borenstein D."/>
            <person name="Chen Z."/>
            <person name="Engels R."/>
            <person name="Freedman E."/>
            <person name="Gellesch M."/>
            <person name="Goldberg J."/>
            <person name="Griggs A."/>
            <person name="Gujja S."/>
            <person name="Heiman D."/>
            <person name="Hepburn T."/>
            <person name="Howarth C."/>
            <person name="Jen D."/>
            <person name="Larson L."/>
            <person name="Lewis B."/>
            <person name="Mehta T."/>
            <person name="Park D."/>
            <person name="Pearson M."/>
            <person name="Roberts A."/>
            <person name="Saif S."/>
            <person name="Shea T."/>
            <person name="Shenoy N."/>
            <person name="Sisk P."/>
            <person name="Stolte C."/>
            <person name="Sykes S."/>
            <person name="Walk T."/>
            <person name="White J."/>
            <person name="Yandava C."/>
            <person name="Klein B."/>
            <person name="McEwen J.G."/>
            <person name="Puccia R."/>
            <person name="Goldman G.H."/>
            <person name="Felipe M.S."/>
            <person name="Nino-Vega G."/>
            <person name="San-Blas G."/>
            <person name="Taylor J."/>
            <person name="Mendoza L."/>
            <person name="Galagan J."/>
            <person name="Nusbaum C."/>
            <person name="Birren B."/>
        </authorList>
    </citation>
    <scope>NUCLEOTIDE SEQUENCE</scope>
    <source>
        <strain evidence="1">G186AR</strain>
    </source>
</reference>
<dbReference type="GeneID" id="69037042"/>
<dbReference type="InParanoid" id="C0NMP9"/>
<dbReference type="EMBL" id="GG663367">
    <property type="protein sequence ID" value="EEH07147.1"/>
    <property type="molecule type" value="Genomic_DNA"/>
</dbReference>